<reference evidence="2" key="1">
    <citation type="submission" date="2020-10" db="EMBL/GenBank/DDBJ databases">
        <authorList>
            <person name="Gilroy R."/>
        </authorList>
    </citation>
    <scope>NUCLEOTIDE SEQUENCE</scope>
    <source>
        <strain evidence="2">CHK195-11698</strain>
    </source>
</reference>
<dbReference type="GO" id="GO:0009116">
    <property type="term" value="P:nucleoside metabolic process"/>
    <property type="evidence" value="ECO:0007669"/>
    <property type="project" value="InterPro"/>
</dbReference>
<sequence length="189" mass="21259">MEPIALLDFDPDTGLSLFDIKNQDCLHGYIGLICFFRDAIERYVAEHPELEIMRAERWQTLPLPLYVDHAKRRVLMLGGVSGANVSSQVEWRRALGICAVYYCGGAGVLNDLAVGHLILPDRALRDEGTSFHYAAPSRIIQADPMALATIEKALQQQKLPYVKGMTWTIDAAYRETMLMYGKEASNRKQ</sequence>
<gene>
    <name evidence="2" type="ORF">IAD15_05290</name>
</gene>
<evidence type="ECO:0000313" key="3">
    <source>
        <dbReference type="Proteomes" id="UP000824175"/>
    </source>
</evidence>
<dbReference type="Pfam" id="PF01048">
    <property type="entry name" value="PNP_UDP_1"/>
    <property type="match status" value="1"/>
</dbReference>
<comment type="caution">
    <text evidence="2">The sequence shown here is derived from an EMBL/GenBank/DDBJ whole genome shotgun (WGS) entry which is preliminary data.</text>
</comment>
<accession>A0A9D1L079</accession>
<dbReference type="Proteomes" id="UP000824175">
    <property type="component" value="Unassembled WGS sequence"/>
</dbReference>
<dbReference type="InterPro" id="IPR000845">
    <property type="entry name" value="Nucleoside_phosphorylase_d"/>
</dbReference>
<name>A0A9D1L079_9FIRM</name>
<dbReference type="EMBL" id="DVMJ01000045">
    <property type="protein sequence ID" value="HIU13465.1"/>
    <property type="molecule type" value="Genomic_DNA"/>
</dbReference>
<evidence type="ECO:0000259" key="1">
    <source>
        <dbReference type="Pfam" id="PF01048"/>
    </source>
</evidence>
<protein>
    <recommendedName>
        <fullName evidence="1">Nucleoside phosphorylase domain-containing protein</fullName>
    </recommendedName>
</protein>
<reference evidence="2" key="2">
    <citation type="journal article" date="2021" name="PeerJ">
        <title>Extensive microbial diversity within the chicken gut microbiome revealed by metagenomics and culture.</title>
        <authorList>
            <person name="Gilroy R."/>
            <person name="Ravi A."/>
            <person name="Getino M."/>
            <person name="Pursley I."/>
            <person name="Horton D.L."/>
            <person name="Alikhan N.F."/>
            <person name="Baker D."/>
            <person name="Gharbi K."/>
            <person name="Hall N."/>
            <person name="Watson M."/>
            <person name="Adriaenssens E.M."/>
            <person name="Foster-Nyarko E."/>
            <person name="Jarju S."/>
            <person name="Secka A."/>
            <person name="Antonio M."/>
            <person name="Oren A."/>
            <person name="Chaudhuri R.R."/>
            <person name="La Ragione R."/>
            <person name="Hildebrand F."/>
            <person name="Pallen M.J."/>
        </authorList>
    </citation>
    <scope>NUCLEOTIDE SEQUENCE</scope>
    <source>
        <strain evidence="2">CHK195-11698</strain>
    </source>
</reference>
<evidence type="ECO:0000313" key="2">
    <source>
        <dbReference type="EMBL" id="HIU13465.1"/>
    </source>
</evidence>
<dbReference type="GO" id="GO:0003824">
    <property type="term" value="F:catalytic activity"/>
    <property type="evidence" value="ECO:0007669"/>
    <property type="project" value="InterPro"/>
</dbReference>
<dbReference type="InterPro" id="IPR035994">
    <property type="entry name" value="Nucleoside_phosphorylase_sf"/>
</dbReference>
<dbReference type="AlphaFoldDB" id="A0A9D1L079"/>
<feature type="domain" description="Nucleoside phosphorylase" evidence="1">
    <location>
        <begin position="30"/>
        <end position="176"/>
    </location>
</feature>
<organism evidence="2 3">
    <name type="scientific">Candidatus Fimiplasma intestinipullorum</name>
    <dbReference type="NCBI Taxonomy" id="2840825"/>
    <lineage>
        <taxon>Bacteria</taxon>
        <taxon>Bacillati</taxon>
        <taxon>Bacillota</taxon>
        <taxon>Clostridia</taxon>
        <taxon>Eubacteriales</taxon>
        <taxon>Candidatus Fimiplasma</taxon>
    </lineage>
</organism>
<dbReference type="SUPFAM" id="SSF53167">
    <property type="entry name" value="Purine and uridine phosphorylases"/>
    <property type="match status" value="1"/>
</dbReference>
<dbReference type="Gene3D" id="3.40.50.1580">
    <property type="entry name" value="Nucleoside phosphorylase domain"/>
    <property type="match status" value="1"/>
</dbReference>
<proteinExistence type="predicted"/>